<dbReference type="AlphaFoldDB" id="A0A9P3FVX0"/>
<evidence type="ECO:0000313" key="2">
    <source>
        <dbReference type="Proteomes" id="UP000703269"/>
    </source>
</evidence>
<comment type="caution">
    <text evidence="1">The sequence shown here is derived from an EMBL/GenBank/DDBJ whole genome shotgun (WGS) entry which is preliminary data.</text>
</comment>
<protein>
    <submittedName>
        <fullName evidence="1">Uncharacterized protein</fullName>
    </submittedName>
</protein>
<dbReference type="OrthoDB" id="2923771at2759"/>
<name>A0A9P3FVX0_9APHY</name>
<dbReference type="Proteomes" id="UP000703269">
    <property type="component" value="Unassembled WGS sequence"/>
</dbReference>
<reference evidence="1 2" key="1">
    <citation type="submission" date="2021-08" db="EMBL/GenBank/DDBJ databases">
        <title>Draft Genome Sequence of Phanerochaete sordida strain YK-624.</title>
        <authorList>
            <person name="Mori T."/>
            <person name="Dohra H."/>
            <person name="Suzuki T."/>
            <person name="Kawagishi H."/>
            <person name="Hirai H."/>
        </authorList>
    </citation>
    <scope>NUCLEOTIDE SEQUENCE [LARGE SCALE GENOMIC DNA]</scope>
    <source>
        <strain evidence="1 2">YK-624</strain>
    </source>
</reference>
<accession>A0A9P3FVX0</accession>
<dbReference type="EMBL" id="BPQB01000001">
    <property type="protein sequence ID" value="GJE84067.1"/>
    <property type="molecule type" value="Genomic_DNA"/>
</dbReference>
<proteinExistence type="predicted"/>
<sequence>MLPGKTRQRGSRLVVVTDPALRALWQGVPGFGILLESCGLLVQMVTAVLCSIFLAAVIGLRNPSSHPACPTCARSTTPAADPGLNFPVKQLCMLRNEATADTRDRAER</sequence>
<organism evidence="1 2">
    <name type="scientific">Phanerochaete sordida</name>
    <dbReference type="NCBI Taxonomy" id="48140"/>
    <lineage>
        <taxon>Eukaryota</taxon>
        <taxon>Fungi</taxon>
        <taxon>Dikarya</taxon>
        <taxon>Basidiomycota</taxon>
        <taxon>Agaricomycotina</taxon>
        <taxon>Agaricomycetes</taxon>
        <taxon>Polyporales</taxon>
        <taxon>Phanerochaetaceae</taxon>
        <taxon>Phanerochaete</taxon>
    </lineage>
</organism>
<keyword evidence="2" id="KW-1185">Reference proteome</keyword>
<gene>
    <name evidence="1" type="ORF">PsYK624_001420</name>
</gene>
<evidence type="ECO:0000313" key="1">
    <source>
        <dbReference type="EMBL" id="GJE84067.1"/>
    </source>
</evidence>